<dbReference type="InterPro" id="IPR003607">
    <property type="entry name" value="HD/PDEase_dom"/>
</dbReference>
<comment type="subunit">
    <text evidence="4">Homodimer.</text>
</comment>
<evidence type="ECO:0000256" key="7">
    <source>
        <dbReference type="ARBA" id="ARBA00022801"/>
    </source>
</evidence>
<evidence type="ECO:0000313" key="9">
    <source>
        <dbReference type="EMBL" id="BDM70095.1"/>
    </source>
</evidence>
<evidence type="ECO:0000256" key="6">
    <source>
        <dbReference type="ARBA" id="ARBA00022723"/>
    </source>
</evidence>
<dbReference type="PANTHER" id="PTHR11845">
    <property type="entry name" value="5'-DEOXYNUCLEOTIDASE HDDC2"/>
    <property type="match status" value="1"/>
</dbReference>
<evidence type="ECO:0000259" key="8">
    <source>
        <dbReference type="SMART" id="SM00471"/>
    </source>
</evidence>
<keyword evidence="7 9" id="KW-0378">Hydrolase</keyword>
<reference evidence="9" key="1">
    <citation type="submission" date="2022-06" db="EMBL/GenBank/DDBJ databases">
        <title>Complete genome sequence of Streptomyces nigrescens HEK616.</title>
        <authorList>
            <person name="Asamizu S."/>
            <person name="Onaka H."/>
        </authorList>
    </citation>
    <scope>NUCLEOTIDE SEQUENCE</scope>
    <source>
        <strain evidence="9">HEK616</strain>
    </source>
</reference>
<keyword evidence="6" id="KW-0479">Metal-binding</keyword>
<dbReference type="Pfam" id="PF13023">
    <property type="entry name" value="HD_3"/>
    <property type="match status" value="1"/>
</dbReference>
<dbReference type="Gene3D" id="1.10.3210.10">
    <property type="entry name" value="Hypothetical protein af1432"/>
    <property type="match status" value="1"/>
</dbReference>
<evidence type="ECO:0000256" key="4">
    <source>
        <dbReference type="ARBA" id="ARBA00011738"/>
    </source>
</evidence>
<comment type="catalytic activity">
    <reaction evidence="1">
        <text>a 2'-deoxyribonucleoside 5'-phosphate + H2O = a 2'-deoxyribonucleoside + phosphate</text>
        <dbReference type="Rhea" id="RHEA:36167"/>
        <dbReference type="ChEBI" id="CHEBI:15377"/>
        <dbReference type="ChEBI" id="CHEBI:18274"/>
        <dbReference type="ChEBI" id="CHEBI:43474"/>
        <dbReference type="ChEBI" id="CHEBI:65317"/>
        <dbReference type="EC" id="3.1.3.89"/>
    </reaction>
</comment>
<dbReference type="RefSeq" id="WP_261953896.1">
    <property type="nucleotide sequence ID" value="NZ_AP026073.1"/>
</dbReference>
<protein>
    <recommendedName>
        <fullName evidence="5">5'-deoxynucleotidase</fullName>
        <ecNumber evidence="5">3.1.3.89</ecNumber>
    </recommendedName>
</protein>
<sequence length="208" mass="23707">MNDDLRQLFDFIDFSARLREVERHNHATPERKESVAEHSWHLALVCWVLHREFEREYGHALDLEKMLKMCLMHDLVEIEAGDPSAWRTQHSAQHREDKARIEEEVAQRRYGALPGELGAEFLALWREHEAGVTPEARLVRGVDRLNPALMRHLTGQGWHDVGADTGALDRLQLPRLEVSQTLIALYEEVRDAAVAKGLLTPTSGPVAS</sequence>
<evidence type="ECO:0000256" key="3">
    <source>
        <dbReference type="ARBA" id="ARBA00001941"/>
    </source>
</evidence>
<name>A0ABN6QXT0_STRNI</name>
<evidence type="ECO:0000256" key="2">
    <source>
        <dbReference type="ARBA" id="ARBA00001936"/>
    </source>
</evidence>
<comment type="cofactor">
    <cofactor evidence="3">
        <name>Co(2+)</name>
        <dbReference type="ChEBI" id="CHEBI:48828"/>
    </cofactor>
</comment>
<dbReference type="EMBL" id="AP026073">
    <property type="protein sequence ID" value="BDM70095.1"/>
    <property type="molecule type" value="Genomic_DNA"/>
</dbReference>
<feature type="domain" description="HD/PDEase" evidence="8">
    <location>
        <begin position="31"/>
        <end position="157"/>
    </location>
</feature>
<proteinExistence type="predicted"/>
<comment type="cofactor">
    <cofactor evidence="2">
        <name>Mn(2+)</name>
        <dbReference type="ChEBI" id="CHEBI:29035"/>
    </cofactor>
</comment>
<evidence type="ECO:0000256" key="5">
    <source>
        <dbReference type="ARBA" id="ARBA00012964"/>
    </source>
</evidence>
<dbReference type="Proteomes" id="UP001059597">
    <property type="component" value="Chromosome"/>
</dbReference>
<dbReference type="InterPro" id="IPR039356">
    <property type="entry name" value="YfbR/HDDC2"/>
</dbReference>
<dbReference type="InterPro" id="IPR006674">
    <property type="entry name" value="HD_domain"/>
</dbReference>
<accession>A0ABN6QXT0</accession>
<gene>
    <name evidence="9" type="ORF">HEK616_35820</name>
</gene>
<dbReference type="EC" id="3.1.3.89" evidence="5"/>
<keyword evidence="10" id="KW-1185">Reference proteome</keyword>
<organism evidence="9 10">
    <name type="scientific">Streptomyces nigrescens</name>
    <dbReference type="NCBI Taxonomy" id="1920"/>
    <lineage>
        <taxon>Bacteria</taxon>
        <taxon>Bacillati</taxon>
        <taxon>Actinomycetota</taxon>
        <taxon>Actinomycetes</taxon>
        <taxon>Kitasatosporales</taxon>
        <taxon>Streptomycetaceae</taxon>
        <taxon>Streptomyces</taxon>
    </lineage>
</organism>
<dbReference type="GO" id="GO:0016787">
    <property type="term" value="F:hydrolase activity"/>
    <property type="evidence" value="ECO:0007669"/>
    <property type="project" value="UniProtKB-KW"/>
</dbReference>
<evidence type="ECO:0000313" key="10">
    <source>
        <dbReference type="Proteomes" id="UP001059597"/>
    </source>
</evidence>
<dbReference type="PANTHER" id="PTHR11845:SF13">
    <property type="entry name" value="5'-DEOXYNUCLEOTIDASE HDDC2"/>
    <property type="match status" value="1"/>
</dbReference>
<dbReference type="SMART" id="SM00471">
    <property type="entry name" value="HDc"/>
    <property type="match status" value="1"/>
</dbReference>
<dbReference type="SUPFAM" id="SSF109604">
    <property type="entry name" value="HD-domain/PDEase-like"/>
    <property type="match status" value="1"/>
</dbReference>
<evidence type="ECO:0000256" key="1">
    <source>
        <dbReference type="ARBA" id="ARBA00001638"/>
    </source>
</evidence>